<dbReference type="CDD" id="cd08321">
    <property type="entry name" value="Pyrin_ASC-like"/>
    <property type="match status" value="1"/>
</dbReference>
<reference evidence="2" key="3">
    <citation type="submission" date="2025-09" db="UniProtKB">
        <authorList>
            <consortium name="Ensembl"/>
        </authorList>
    </citation>
    <scope>IDENTIFICATION</scope>
</reference>
<reference evidence="2 3" key="1">
    <citation type="journal article" date="2021" name="G3 (Bethesda)">
        <title>Improved contiguity of the threespine stickleback genome using long-read sequencing.</title>
        <authorList>
            <person name="Nath S."/>
            <person name="Shaw D.E."/>
            <person name="White M.A."/>
        </authorList>
    </citation>
    <scope>NUCLEOTIDE SEQUENCE [LARGE SCALE GENOMIC DNA]</scope>
    <source>
        <strain evidence="2 3">Lake Benthic</strain>
    </source>
</reference>
<dbReference type="Proteomes" id="UP000007635">
    <property type="component" value="Unassembled WGS sequence"/>
</dbReference>
<dbReference type="Ensembl" id="ENSGACT00000002418.2">
    <property type="protein sequence ID" value="ENSGACP00000002410.2"/>
    <property type="gene ID" value="ENSGACG00000001859.2"/>
</dbReference>
<dbReference type="AlphaFoldDB" id="G3NAR5"/>
<dbReference type="SMART" id="SM01289">
    <property type="entry name" value="PYRIN"/>
    <property type="match status" value="1"/>
</dbReference>
<proteinExistence type="predicted"/>
<protein>
    <recommendedName>
        <fullName evidence="1">Pyrin domain-containing protein</fullName>
    </recommendedName>
</protein>
<dbReference type="InterPro" id="IPR004020">
    <property type="entry name" value="DAPIN"/>
</dbReference>
<name>G3NAR5_GASAC</name>
<evidence type="ECO:0000259" key="1">
    <source>
        <dbReference type="PROSITE" id="PS50824"/>
    </source>
</evidence>
<dbReference type="GeneTree" id="ENSGT01060000249475"/>
<dbReference type="Bgee" id="ENSGACG00000001859">
    <property type="expression patterns" value="Expressed in pharyngeal gill"/>
</dbReference>
<dbReference type="SUPFAM" id="SSF47986">
    <property type="entry name" value="DEATH domain"/>
    <property type="match status" value="1"/>
</dbReference>
<dbReference type="InParanoid" id="G3NAR5"/>
<keyword evidence="3" id="KW-1185">Reference proteome</keyword>
<dbReference type="Pfam" id="PF02758">
    <property type="entry name" value="PYRIN"/>
    <property type="match status" value="1"/>
</dbReference>
<sequence>HGISVKEILIILKELKEEDFKEFKWHLNHPSPEDHRSIPRSDLENKDRMDTVDLMEQYYGKDSVQVAVEVLKEIQRNDLAEKLSKMNFYTTGKLLKSGRKTSDVYNKDTTDYSC</sequence>
<feature type="domain" description="Pyrin" evidence="1">
    <location>
        <begin position="8"/>
        <end position="89"/>
    </location>
</feature>
<accession>G3NAR5</accession>
<organism evidence="2 3">
    <name type="scientific">Gasterosteus aculeatus aculeatus</name>
    <name type="common">three-spined stickleback</name>
    <dbReference type="NCBI Taxonomy" id="481459"/>
    <lineage>
        <taxon>Eukaryota</taxon>
        <taxon>Metazoa</taxon>
        <taxon>Chordata</taxon>
        <taxon>Craniata</taxon>
        <taxon>Vertebrata</taxon>
        <taxon>Euteleostomi</taxon>
        <taxon>Actinopterygii</taxon>
        <taxon>Neopterygii</taxon>
        <taxon>Teleostei</taxon>
        <taxon>Neoteleostei</taxon>
        <taxon>Acanthomorphata</taxon>
        <taxon>Eupercaria</taxon>
        <taxon>Perciformes</taxon>
        <taxon>Cottioidei</taxon>
        <taxon>Gasterosteales</taxon>
        <taxon>Gasterosteidae</taxon>
        <taxon>Gasterosteus</taxon>
    </lineage>
</organism>
<evidence type="ECO:0000313" key="3">
    <source>
        <dbReference type="Proteomes" id="UP000007635"/>
    </source>
</evidence>
<dbReference type="InterPro" id="IPR011029">
    <property type="entry name" value="DEATH-like_dom_sf"/>
</dbReference>
<evidence type="ECO:0000313" key="2">
    <source>
        <dbReference type="Ensembl" id="ENSGACP00000002410.2"/>
    </source>
</evidence>
<reference evidence="2" key="2">
    <citation type="submission" date="2025-08" db="UniProtKB">
        <authorList>
            <consortium name="Ensembl"/>
        </authorList>
    </citation>
    <scope>IDENTIFICATION</scope>
</reference>
<dbReference type="Gene3D" id="1.10.533.10">
    <property type="entry name" value="Death Domain, Fas"/>
    <property type="match status" value="1"/>
</dbReference>
<dbReference type="PROSITE" id="PS50824">
    <property type="entry name" value="DAPIN"/>
    <property type="match status" value="1"/>
</dbReference>